<dbReference type="Pfam" id="PF01400">
    <property type="entry name" value="Astacin"/>
    <property type="match status" value="1"/>
</dbReference>
<dbReference type="PANTHER" id="PTHR10127:SF780">
    <property type="entry name" value="METALLOENDOPEPTIDASE"/>
    <property type="match status" value="1"/>
</dbReference>
<keyword evidence="3 8" id="KW-0378">Hydrolase</keyword>
<evidence type="ECO:0000256" key="5">
    <source>
        <dbReference type="ARBA" id="ARBA00023049"/>
    </source>
</evidence>
<evidence type="ECO:0000259" key="11">
    <source>
        <dbReference type="PROSITE" id="PS51864"/>
    </source>
</evidence>
<comment type="cofactor">
    <cofactor evidence="8 9">
        <name>Zn(2+)</name>
        <dbReference type="ChEBI" id="CHEBI:29105"/>
    </cofactor>
    <text evidence="8 9">Binds 1 zinc ion per subunit.</text>
</comment>
<comment type="caution">
    <text evidence="7">Lacks conserved residue(s) required for the propagation of feature annotation.</text>
</comment>
<evidence type="ECO:0000256" key="9">
    <source>
        <dbReference type="RuleBase" id="RU361183"/>
    </source>
</evidence>
<dbReference type="PROSITE" id="PS00022">
    <property type="entry name" value="EGF_1"/>
    <property type="match status" value="1"/>
</dbReference>
<keyword evidence="6 7" id="KW-1015">Disulfide bond</keyword>
<keyword evidence="12" id="KW-1185">Reference proteome</keyword>
<keyword evidence="2 8" id="KW-0479">Metal-binding</keyword>
<dbReference type="WBParaSite" id="scf7180000420868.g5844">
    <property type="protein sequence ID" value="scf7180000420868.g5844"/>
    <property type="gene ID" value="scf7180000420868.g5844"/>
</dbReference>
<evidence type="ECO:0000313" key="13">
    <source>
        <dbReference type="WBParaSite" id="scf7180000420868.g5844"/>
    </source>
</evidence>
<evidence type="ECO:0000256" key="8">
    <source>
        <dbReference type="PROSITE-ProRule" id="PRU01211"/>
    </source>
</evidence>
<keyword evidence="1 8" id="KW-0645">Protease</keyword>
<reference evidence="13" key="1">
    <citation type="submission" date="2022-11" db="UniProtKB">
        <authorList>
            <consortium name="WormBaseParasite"/>
        </authorList>
    </citation>
    <scope>IDENTIFICATION</scope>
</reference>
<organism evidence="12 13">
    <name type="scientific">Meloidogyne floridensis</name>
    <dbReference type="NCBI Taxonomy" id="298350"/>
    <lineage>
        <taxon>Eukaryota</taxon>
        <taxon>Metazoa</taxon>
        <taxon>Ecdysozoa</taxon>
        <taxon>Nematoda</taxon>
        <taxon>Chromadorea</taxon>
        <taxon>Rhabditida</taxon>
        <taxon>Tylenchina</taxon>
        <taxon>Tylenchomorpha</taxon>
        <taxon>Tylenchoidea</taxon>
        <taxon>Meloidogynidae</taxon>
        <taxon>Meloidogyninae</taxon>
        <taxon>Meloidogyne</taxon>
    </lineage>
</organism>
<sequence>MTEHIGSLLLSNIKPSEIITFLLGNDNSIKEKIINASKVDNDYLSANVNPRPLLDEYAGIIALKLDMMILHNKDEQIKNNDIFFVIEKNETIFGSINKITKLLEPPLKENVTTSIFTILIGTNDTLFAKLVDGNGKELFDYTPSAKFLINILFKNETGNEGTIQKIADEGNEALPLLGVDMEGWNEGPNLLDAMEFPDNPCHLILKFNGNKINSTNQCDIFLNTNQSKINRFEFRTNLYDLACNINEHTEHSKKFKTQNNVCKFKSGDRNLLRDWNSANLSLCYESRLGEHIKNNPKSDYAKVCSNKGSGMHGIEFRAYATRVGFKIFEKEERYQVTFRFDVIIGFSYSEFTIKFGKEFNASGKYSNDGHLWLLDRNEINPLLLSITIGNNENKFAIITDEMNNIDGALGVVGPDMHLNGEYMDMNNFNIFLVTQKGCHIALNLTLNNEMMSKRYDCYKRPWNHCDLWGLEEYTKMKKALDELNEIMAKCPCDYEERPPWIIDSWLRPDPESRNKRSVKDPSKLIKRDEDGYVSGCENATTPIAYGDVFVTLEQLLNDIEYYKKCCKKPLRSKRQLQNAPLSILLWEMPVYYDFTTEIFTAWTKMIEDGLKLISQKTCIKFKKLDNSLENEEVKHLKFLHYGSGCGTLVGANGYNTSLKHSIYLDIDYCVTIGTVAHEVMHALGFHHEMIRADRNGSVWINFKAISDDMKRQYHRLKDTKQFNQRYDYGSVMHYPPEDYRSGIFEIISLMRDYQSTMGQRIDISFKDAKILNLVYCTSNNPHIANYAKCNPEDYKLNNGNCKNGGYPNPINKCKCRCPPGYDGPRCTSYKYKNSKAIILTPTTTKQYFKVDDQGDYFWIVKRNIESNDRIPSKYTIVSVEKLDGVKCSYPCSENYIEIQYNKDKSVAGAQLCCGSRLMPIVIKAESDTEVIITKHGKGKATIGGFVNSLELTPSTPANTCKNVNQSIIDEKGHPDSELRKVVDEPLNGPELDILCVGDDKRLTINGHIQVKFWDCYTGKDRIKYCGYGAFFRCKKLIGSDEAKWYWQNPEGEWILVTHINCHPQKDTENDGN</sequence>
<accession>A0A915NPY7</accession>
<dbReference type="PROSITE" id="PS51864">
    <property type="entry name" value="ASTACIN"/>
    <property type="match status" value="1"/>
</dbReference>
<evidence type="ECO:0000256" key="4">
    <source>
        <dbReference type="ARBA" id="ARBA00022833"/>
    </source>
</evidence>
<feature type="domain" description="Peptidase M12A" evidence="11">
    <location>
        <begin position="574"/>
        <end position="777"/>
    </location>
</feature>
<protein>
    <recommendedName>
        <fullName evidence="9">Metalloendopeptidase</fullName>
        <ecNumber evidence="9">3.4.24.-</ecNumber>
    </recommendedName>
</protein>
<dbReference type="InterPro" id="IPR000742">
    <property type="entry name" value="EGF"/>
</dbReference>
<dbReference type="InterPro" id="IPR024079">
    <property type="entry name" value="MetalloPept_cat_dom_sf"/>
</dbReference>
<feature type="binding site" evidence="8">
    <location>
        <position position="681"/>
    </location>
    <ligand>
        <name>Zn(2+)</name>
        <dbReference type="ChEBI" id="CHEBI:29105"/>
        <note>catalytic</note>
    </ligand>
</feature>
<evidence type="ECO:0000313" key="12">
    <source>
        <dbReference type="Proteomes" id="UP000887560"/>
    </source>
</evidence>
<dbReference type="GO" id="GO:0006508">
    <property type="term" value="P:proteolysis"/>
    <property type="evidence" value="ECO:0007669"/>
    <property type="project" value="UniProtKB-KW"/>
</dbReference>
<evidence type="ECO:0000259" key="10">
    <source>
        <dbReference type="PROSITE" id="PS50026"/>
    </source>
</evidence>
<proteinExistence type="predicted"/>
<feature type="active site" evidence="8">
    <location>
        <position position="678"/>
    </location>
</feature>
<dbReference type="GO" id="GO:0008270">
    <property type="term" value="F:zinc ion binding"/>
    <property type="evidence" value="ECO:0007669"/>
    <property type="project" value="UniProtKB-UniRule"/>
</dbReference>
<dbReference type="Gene3D" id="3.40.390.10">
    <property type="entry name" value="Collagenase (Catalytic Domain)"/>
    <property type="match status" value="1"/>
</dbReference>
<evidence type="ECO:0000256" key="7">
    <source>
        <dbReference type="PROSITE-ProRule" id="PRU00076"/>
    </source>
</evidence>
<keyword evidence="7" id="KW-0245">EGF-like domain</keyword>
<dbReference type="SUPFAM" id="SSF55486">
    <property type="entry name" value="Metalloproteases ('zincins'), catalytic domain"/>
    <property type="match status" value="1"/>
</dbReference>
<dbReference type="EC" id="3.4.24.-" evidence="9"/>
<dbReference type="AlphaFoldDB" id="A0A915NPY7"/>
<name>A0A915NPY7_9BILA</name>
<evidence type="ECO:0000256" key="1">
    <source>
        <dbReference type="ARBA" id="ARBA00022670"/>
    </source>
</evidence>
<evidence type="ECO:0000256" key="6">
    <source>
        <dbReference type="ARBA" id="ARBA00023157"/>
    </source>
</evidence>
<dbReference type="PROSITE" id="PS01186">
    <property type="entry name" value="EGF_2"/>
    <property type="match status" value="1"/>
</dbReference>
<dbReference type="InterPro" id="IPR001506">
    <property type="entry name" value="Peptidase_M12A"/>
</dbReference>
<feature type="domain" description="EGF-like" evidence="10">
    <location>
        <begin position="785"/>
        <end position="827"/>
    </location>
</feature>
<dbReference type="GO" id="GO:0004222">
    <property type="term" value="F:metalloendopeptidase activity"/>
    <property type="evidence" value="ECO:0007669"/>
    <property type="project" value="UniProtKB-UniRule"/>
</dbReference>
<evidence type="ECO:0000256" key="3">
    <source>
        <dbReference type="ARBA" id="ARBA00022801"/>
    </source>
</evidence>
<keyword evidence="5 8" id="KW-0482">Metalloprotease</keyword>
<dbReference type="InterPro" id="IPR006026">
    <property type="entry name" value="Peptidase_Metallo"/>
</dbReference>
<dbReference type="SMART" id="SM00235">
    <property type="entry name" value="ZnMc"/>
    <property type="match status" value="1"/>
</dbReference>
<feature type="disulfide bond" evidence="7">
    <location>
        <begin position="817"/>
        <end position="826"/>
    </location>
</feature>
<feature type="binding site" evidence="8">
    <location>
        <position position="687"/>
    </location>
    <ligand>
        <name>Zn(2+)</name>
        <dbReference type="ChEBI" id="CHEBI:29105"/>
        <note>catalytic</note>
    </ligand>
</feature>
<feature type="binding site" evidence="8">
    <location>
        <position position="677"/>
    </location>
    <ligand>
        <name>Zn(2+)</name>
        <dbReference type="ChEBI" id="CHEBI:29105"/>
        <note>catalytic</note>
    </ligand>
</feature>
<dbReference type="Proteomes" id="UP000887560">
    <property type="component" value="Unplaced"/>
</dbReference>
<evidence type="ECO:0000256" key="2">
    <source>
        <dbReference type="ARBA" id="ARBA00022723"/>
    </source>
</evidence>
<dbReference type="PROSITE" id="PS50026">
    <property type="entry name" value="EGF_3"/>
    <property type="match status" value="1"/>
</dbReference>
<dbReference type="CDD" id="cd00054">
    <property type="entry name" value="EGF_CA"/>
    <property type="match status" value="1"/>
</dbReference>
<dbReference type="PANTHER" id="PTHR10127">
    <property type="entry name" value="DISCOIDIN, CUB, EGF, LAMININ , AND ZINC METALLOPROTEASE DOMAIN CONTAINING"/>
    <property type="match status" value="1"/>
</dbReference>
<dbReference type="PRINTS" id="PR00480">
    <property type="entry name" value="ASTACIN"/>
</dbReference>
<keyword evidence="4 8" id="KW-0862">Zinc</keyword>